<dbReference type="EMBL" id="KQ415876">
    <property type="protein sequence ID" value="KOF99869.1"/>
    <property type="molecule type" value="Genomic_DNA"/>
</dbReference>
<evidence type="ECO:0000256" key="2">
    <source>
        <dbReference type="ARBA" id="ARBA00022771"/>
    </source>
</evidence>
<dbReference type="InterPro" id="IPR013083">
    <property type="entry name" value="Znf_RING/FYVE/PHD"/>
</dbReference>
<evidence type="ECO:0000313" key="5">
    <source>
        <dbReference type="EMBL" id="KOF99869.1"/>
    </source>
</evidence>
<evidence type="ECO:0000256" key="3">
    <source>
        <dbReference type="ARBA" id="ARBA00022833"/>
    </source>
</evidence>
<proteinExistence type="predicted"/>
<keyword evidence="3" id="KW-0862">Zinc</keyword>
<protein>
    <recommendedName>
        <fullName evidence="4">PHD-type domain-containing protein</fullName>
    </recommendedName>
</protein>
<evidence type="ECO:0000259" key="4">
    <source>
        <dbReference type="Pfam" id="PF00628"/>
    </source>
</evidence>
<keyword evidence="1" id="KW-0479">Metal-binding</keyword>
<feature type="domain" description="PHD-type" evidence="4">
    <location>
        <begin position="91"/>
        <end position="134"/>
    </location>
</feature>
<keyword evidence="2" id="KW-0863">Zinc-finger</keyword>
<dbReference type="AlphaFoldDB" id="A0A0L8IEN0"/>
<dbReference type="SUPFAM" id="SSF57903">
    <property type="entry name" value="FYVE/PHD zinc finger"/>
    <property type="match status" value="1"/>
</dbReference>
<accession>A0A0L8IEN0</accession>
<dbReference type="InterPro" id="IPR019787">
    <property type="entry name" value="Znf_PHD-finger"/>
</dbReference>
<dbReference type="GO" id="GO:0008270">
    <property type="term" value="F:zinc ion binding"/>
    <property type="evidence" value="ECO:0007669"/>
    <property type="project" value="UniProtKB-KW"/>
</dbReference>
<organism evidence="5">
    <name type="scientific">Octopus bimaculoides</name>
    <name type="common">California two-spotted octopus</name>
    <dbReference type="NCBI Taxonomy" id="37653"/>
    <lineage>
        <taxon>Eukaryota</taxon>
        <taxon>Metazoa</taxon>
        <taxon>Spiralia</taxon>
        <taxon>Lophotrochozoa</taxon>
        <taxon>Mollusca</taxon>
        <taxon>Cephalopoda</taxon>
        <taxon>Coleoidea</taxon>
        <taxon>Octopodiformes</taxon>
        <taxon>Octopoda</taxon>
        <taxon>Incirrata</taxon>
        <taxon>Octopodidae</taxon>
        <taxon>Octopus</taxon>
    </lineage>
</organism>
<sequence>MRCSSVLCQKAFDRVPRSLIWWAMQKLGIDEWLIKAVQALYREAVSKAITEEFKIGCPWDLFYADDVALIAESLPELEKKFQVWKQGRWPCSISRRGVGRNSVRCTQCKLWTHKRCSNIKGKLTEKTAFVCSRCTGGNKHHRCTENRFHHMPGGESRSS</sequence>
<evidence type="ECO:0000256" key="1">
    <source>
        <dbReference type="ARBA" id="ARBA00022723"/>
    </source>
</evidence>
<reference evidence="5" key="1">
    <citation type="submission" date="2015-07" db="EMBL/GenBank/DDBJ databases">
        <title>MeaNS - Measles Nucleotide Surveillance Program.</title>
        <authorList>
            <person name="Tran T."/>
            <person name="Druce J."/>
        </authorList>
    </citation>
    <scope>NUCLEOTIDE SEQUENCE</scope>
    <source>
        <strain evidence="5">UCB-OBI-ISO-001</strain>
        <tissue evidence="5">Gonad</tissue>
    </source>
</reference>
<name>A0A0L8IEN0_OCTBM</name>
<dbReference type="Gene3D" id="3.30.40.10">
    <property type="entry name" value="Zinc/RING finger domain, C3HC4 (zinc finger)"/>
    <property type="match status" value="1"/>
</dbReference>
<gene>
    <name evidence="5" type="ORF">OCBIM_22010385mg</name>
</gene>
<dbReference type="Pfam" id="PF00628">
    <property type="entry name" value="PHD"/>
    <property type="match status" value="1"/>
</dbReference>
<dbReference type="InterPro" id="IPR011011">
    <property type="entry name" value="Znf_FYVE_PHD"/>
</dbReference>